<dbReference type="Proteomes" id="UP000219465">
    <property type="component" value="Unassembled WGS sequence"/>
</dbReference>
<evidence type="ECO:0000256" key="9">
    <source>
        <dbReference type="ARBA" id="ARBA00022679"/>
    </source>
</evidence>
<keyword evidence="12 19" id="KW-1133">Transmembrane helix</keyword>
<keyword evidence="8 19" id="KW-0169">Cobalamin biosynthesis</keyword>
<dbReference type="GO" id="GO:0005886">
    <property type="term" value="C:plasma membrane"/>
    <property type="evidence" value="ECO:0007669"/>
    <property type="project" value="UniProtKB-SubCell"/>
</dbReference>
<keyword evidence="9 19" id="KW-0808">Transferase</keyword>
<feature type="transmembrane region" description="Helical" evidence="19">
    <location>
        <begin position="146"/>
        <end position="167"/>
    </location>
</feature>
<name>A0A286HLN0_9HYPH</name>
<evidence type="ECO:0000256" key="12">
    <source>
        <dbReference type="ARBA" id="ARBA00022989"/>
    </source>
</evidence>
<keyword evidence="11 19" id="KW-0460">Magnesium</keyword>
<evidence type="ECO:0000313" key="20">
    <source>
        <dbReference type="EMBL" id="SOE08672.1"/>
    </source>
</evidence>
<evidence type="ECO:0000256" key="7">
    <source>
        <dbReference type="ARBA" id="ARBA00022475"/>
    </source>
</evidence>
<evidence type="ECO:0000256" key="3">
    <source>
        <dbReference type="ARBA" id="ARBA00004663"/>
    </source>
</evidence>
<feature type="transmembrane region" description="Helical" evidence="19">
    <location>
        <begin position="188"/>
        <end position="205"/>
    </location>
</feature>
<feature type="transmembrane region" description="Helical" evidence="19">
    <location>
        <begin position="66"/>
        <end position="84"/>
    </location>
</feature>
<evidence type="ECO:0000256" key="18">
    <source>
        <dbReference type="ARBA" id="ARBA00049504"/>
    </source>
</evidence>
<dbReference type="GO" id="GO:0009236">
    <property type="term" value="P:cobalamin biosynthetic process"/>
    <property type="evidence" value="ECO:0007669"/>
    <property type="project" value="UniProtKB-UniRule"/>
</dbReference>
<dbReference type="AlphaFoldDB" id="A0A286HLN0"/>
<comment type="catalytic activity">
    <reaction evidence="17 19">
        <text>alpha-ribazole + adenosylcob(III)inamide-GDP = adenosylcob(III)alamin + GMP + H(+)</text>
        <dbReference type="Rhea" id="RHEA:16049"/>
        <dbReference type="ChEBI" id="CHEBI:10329"/>
        <dbReference type="ChEBI" id="CHEBI:15378"/>
        <dbReference type="ChEBI" id="CHEBI:18408"/>
        <dbReference type="ChEBI" id="CHEBI:58115"/>
        <dbReference type="ChEBI" id="CHEBI:60487"/>
        <dbReference type="EC" id="2.7.8.26"/>
    </reaction>
</comment>
<evidence type="ECO:0000256" key="11">
    <source>
        <dbReference type="ARBA" id="ARBA00022842"/>
    </source>
</evidence>
<comment type="similarity">
    <text evidence="4 19">Belongs to the CobS family.</text>
</comment>
<proteinExistence type="inferred from homology"/>
<evidence type="ECO:0000256" key="10">
    <source>
        <dbReference type="ARBA" id="ARBA00022692"/>
    </source>
</evidence>
<comment type="pathway">
    <text evidence="3 19">Cofactor biosynthesis; adenosylcobalamin biosynthesis; adenosylcobalamin from cob(II)yrinate a,c-diamide: step 7/7.</text>
</comment>
<evidence type="ECO:0000256" key="1">
    <source>
        <dbReference type="ARBA" id="ARBA00001946"/>
    </source>
</evidence>
<keyword evidence="13 19" id="KW-0472">Membrane</keyword>
<evidence type="ECO:0000313" key="21">
    <source>
        <dbReference type="Proteomes" id="UP000219465"/>
    </source>
</evidence>
<feature type="transmembrane region" description="Helical" evidence="19">
    <location>
        <begin position="117"/>
        <end position="140"/>
    </location>
</feature>
<dbReference type="UniPathway" id="UPA00148">
    <property type="reaction ID" value="UER00238"/>
</dbReference>
<sequence length="260" mass="26846">MQISDYIDDIARSTGFLSRLPMPAHHFERHDGSLSRASAMFPAAGLLIGLCPGLLVVLLSSVSANHALTAVLALAVLIGVTGALHEDGLADSADAFGARGGREHMLEIMKDSRSGTYGVLVLLISFALRAVSLTIILSVIGGWNTLLVLLAAAAASRAAMVWHWSLLPPARQNGVAASVGAPDQGARSTALIAGGLLFVVLASLACGLFPALSGLVLLAAMTGLWTSLVRRRLKGHTGDTIGATQQIAETVCLTALALLL</sequence>
<evidence type="ECO:0000256" key="5">
    <source>
        <dbReference type="ARBA" id="ARBA00013200"/>
    </source>
</evidence>
<comment type="cofactor">
    <cofactor evidence="1 19">
        <name>Mg(2+)</name>
        <dbReference type="ChEBI" id="CHEBI:18420"/>
    </cofactor>
</comment>
<dbReference type="GO" id="GO:0051073">
    <property type="term" value="F:adenosylcobinamide-GDP ribazoletransferase activity"/>
    <property type="evidence" value="ECO:0007669"/>
    <property type="project" value="UniProtKB-UniRule"/>
</dbReference>
<dbReference type="HAMAP" id="MF_00719">
    <property type="entry name" value="CobS"/>
    <property type="match status" value="1"/>
</dbReference>
<dbReference type="GO" id="GO:0008818">
    <property type="term" value="F:cobalamin 5'-phosphate synthase activity"/>
    <property type="evidence" value="ECO:0007669"/>
    <property type="project" value="UniProtKB-UniRule"/>
</dbReference>
<reference evidence="21" key="1">
    <citation type="submission" date="2017-08" db="EMBL/GenBank/DDBJ databases">
        <authorList>
            <person name="Varghese N."/>
            <person name="Submissions S."/>
        </authorList>
    </citation>
    <scope>NUCLEOTIDE SEQUENCE [LARGE SCALE GENOMIC DNA]</scope>
    <source>
        <strain evidence="21">KCTC 23107</strain>
    </source>
</reference>
<evidence type="ECO:0000256" key="4">
    <source>
        <dbReference type="ARBA" id="ARBA00010561"/>
    </source>
</evidence>
<gene>
    <name evidence="19" type="primary">cobS</name>
    <name evidence="20" type="ORF">SAMN05877838_0401</name>
</gene>
<evidence type="ECO:0000256" key="8">
    <source>
        <dbReference type="ARBA" id="ARBA00022573"/>
    </source>
</evidence>
<evidence type="ECO:0000256" key="14">
    <source>
        <dbReference type="ARBA" id="ARBA00025228"/>
    </source>
</evidence>
<evidence type="ECO:0000256" key="13">
    <source>
        <dbReference type="ARBA" id="ARBA00023136"/>
    </source>
</evidence>
<dbReference type="EC" id="2.7.8.26" evidence="5 19"/>
<keyword evidence="10 19" id="KW-0812">Transmembrane</keyword>
<keyword evidence="21" id="KW-1185">Reference proteome</keyword>
<organism evidence="20 21">
    <name type="scientific">Hoeflea halophila</name>
    <dbReference type="NCBI Taxonomy" id="714899"/>
    <lineage>
        <taxon>Bacteria</taxon>
        <taxon>Pseudomonadati</taxon>
        <taxon>Pseudomonadota</taxon>
        <taxon>Alphaproteobacteria</taxon>
        <taxon>Hyphomicrobiales</taxon>
        <taxon>Rhizobiaceae</taxon>
        <taxon>Hoeflea</taxon>
    </lineage>
</organism>
<feature type="transmembrane region" description="Helical" evidence="19">
    <location>
        <begin position="39"/>
        <end position="60"/>
    </location>
</feature>
<evidence type="ECO:0000256" key="15">
    <source>
        <dbReference type="ARBA" id="ARBA00032605"/>
    </source>
</evidence>
<dbReference type="PANTHER" id="PTHR34148:SF1">
    <property type="entry name" value="ADENOSYLCOBINAMIDE-GDP RIBAZOLETRANSFERASE"/>
    <property type="match status" value="1"/>
</dbReference>
<evidence type="ECO:0000256" key="2">
    <source>
        <dbReference type="ARBA" id="ARBA00004651"/>
    </source>
</evidence>
<dbReference type="OrthoDB" id="9794626at2"/>
<evidence type="ECO:0000256" key="17">
    <source>
        <dbReference type="ARBA" id="ARBA00048623"/>
    </source>
</evidence>
<dbReference type="Pfam" id="PF02654">
    <property type="entry name" value="CobS"/>
    <property type="match status" value="1"/>
</dbReference>
<comment type="catalytic activity">
    <reaction evidence="18 19">
        <text>alpha-ribazole 5'-phosphate + adenosylcob(III)inamide-GDP = adenosylcob(III)alamin 5'-phosphate + GMP + H(+)</text>
        <dbReference type="Rhea" id="RHEA:23560"/>
        <dbReference type="ChEBI" id="CHEBI:15378"/>
        <dbReference type="ChEBI" id="CHEBI:57918"/>
        <dbReference type="ChEBI" id="CHEBI:58115"/>
        <dbReference type="ChEBI" id="CHEBI:60487"/>
        <dbReference type="ChEBI" id="CHEBI:60493"/>
        <dbReference type="EC" id="2.7.8.26"/>
    </reaction>
</comment>
<comment type="subcellular location">
    <subcellularLocation>
        <location evidence="2 19">Cell membrane</location>
        <topology evidence="2 19">Multi-pass membrane protein</topology>
    </subcellularLocation>
</comment>
<keyword evidence="7 19" id="KW-1003">Cell membrane</keyword>
<dbReference type="PANTHER" id="PTHR34148">
    <property type="entry name" value="ADENOSYLCOBINAMIDE-GDP RIBAZOLETRANSFERASE"/>
    <property type="match status" value="1"/>
</dbReference>
<dbReference type="EMBL" id="OCPC01000001">
    <property type="protein sequence ID" value="SOE08672.1"/>
    <property type="molecule type" value="Genomic_DNA"/>
</dbReference>
<comment type="function">
    <text evidence="14 19">Joins adenosylcobinamide-GDP and alpha-ribazole to generate adenosylcobalamin (Ado-cobalamin). Also synthesizes adenosylcobalamin 5'-phosphate from adenosylcobinamide-GDP and alpha-ribazole 5'-phosphate.</text>
</comment>
<protein>
    <recommendedName>
        <fullName evidence="6 19">Adenosylcobinamide-GDP ribazoletransferase</fullName>
        <ecNumber evidence="5 19">2.7.8.26</ecNumber>
    </recommendedName>
    <alternativeName>
        <fullName evidence="16 19">Cobalamin synthase</fullName>
    </alternativeName>
    <alternativeName>
        <fullName evidence="15 19">Cobalamin-5'-phosphate synthase</fullName>
    </alternativeName>
</protein>
<evidence type="ECO:0000256" key="16">
    <source>
        <dbReference type="ARBA" id="ARBA00032853"/>
    </source>
</evidence>
<evidence type="ECO:0000256" key="6">
    <source>
        <dbReference type="ARBA" id="ARBA00015850"/>
    </source>
</evidence>
<evidence type="ECO:0000256" key="19">
    <source>
        <dbReference type="HAMAP-Rule" id="MF_00719"/>
    </source>
</evidence>
<dbReference type="InterPro" id="IPR003805">
    <property type="entry name" value="CobS"/>
</dbReference>
<accession>A0A286HLN0</accession>
<dbReference type="RefSeq" id="WP_097104527.1">
    <property type="nucleotide sequence ID" value="NZ_OCPC01000001.1"/>
</dbReference>
<dbReference type="NCBIfam" id="TIGR00317">
    <property type="entry name" value="cobS"/>
    <property type="match status" value="1"/>
</dbReference>